<gene>
    <name evidence="3" type="ORF">BWQ96_09449</name>
</gene>
<dbReference type="Gene3D" id="3.40.50.80">
    <property type="entry name" value="Nucleotide-binding domain of ferredoxin-NADP reductase (FNR) module"/>
    <property type="match status" value="1"/>
</dbReference>
<organism evidence="3 4">
    <name type="scientific">Gracilariopsis chorda</name>
    <dbReference type="NCBI Taxonomy" id="448386"/>
    <lineage>
        <taxon>Eukaryota</taxon>
        <taxon>Rhodophyta</taxon>
        <taxon>Florideophyceae</taxon>
        <taxon>Rhodymeniophycidae</taxon>
        <taxon>Gracilariales</taxon>
        <taxon>Gracilariaceae</taxon>
        <taxon>Gracilariopsis</taxon>
    </lineage>
</organism>
<keyword evidence="2" id="KW-0472">Membrane</keyword>
<dbReference type="PANTHER" id="PTHR11972:SF153">
    <property type="entry name" value="SUPEROXIDE-GENERATING NADPH OXIDASE HEAVY CHAIN SUBUNIT A"/>
    <property type="match status" value="1"/>
</dbReference>
<keyword evidence="2" id="KW-0812">Transmembrane</keyword>
<feature type="transmembrane region" description="Helical" evidence="2">
    <location>
        <begin position="267"/>
        <end position="287"/>
    </location>
</feature>
<dbReference type="GO" id="GO:0005886">
    <property type="term" value="C:plasma membrane"/>
    <property type="evidence" value="ECO:0007669"/>
    <property type="project" value="TreeGrafter"/>
</dbReference>
<dbReference type="EMBL" id="NBIV01000257">
    <property type="protein sequence ID" value="PXF40859.1"/>
    <property type="molecule type" value="Genomic_DNA"/>
</dbReference>
<comment type="caution">
    <text evidence="3">The sequence shown here is derived from an EMBL/GenBank/DDBJ whole genome shotgun (WGS) entry which is preliminary data.</text>
</comment>
<evidence type="ECO:0000256" key="2">
    <source>
        <dbReference type="SAM" id="Phobius"/>
    </source>
</evidence>
<feature type="transmembrane region" description="Helical" evidence="2">
    <location>
        <begin position="98"/>
        <end position="116"/>
    </location>
</feature>
<keyword evidence="4" id="KW-1185">Reference proteome</keyword>
<keyword evidence="1" id="KW-0560">Oxidoreductase</keyword>
<reference evidence="3 4" key="1">
    <citation type="journal article" date="2018" name="Mol. Biol. Evol.">
        <title>Analysis of the draft genome of the red seaweed Gracilariopsis chorda provides insights into genome size evolution in Rhodophyta.</title>
        <authorList>
            <person name="Lee J."/>
            <person name="Yang E.C."/>
            <person name="Graf L."/>
            <person name="Yang J.H."/>
            <person name="Qiu H."/>
            <person name="Zel Zion U."/>
            <person name="Chan C.X."/>
            <person name="Stephens T.G."/>
            <person name="Weber A.P.M."/>
            <person name="Boo G.H."/>
            <person name="Boo S.M."/>
            <person name="Kim K.M."/>
            <person name="Shin Y."/>
            <person name="Jung M."/>
            <person name="Lee S.J."/>
            <person name="Yim H.S."/>
            <person name="Lee J.H."/>
            <person name="Bhattacharya D."/>
            <person name="Yoon H.S."/>
        </authorList>
    </citation>
    <scope>NUCLEOTIDE SEQUENCE [LARGE SCALE GENOMIC DNA]</scope>
    <source>
        <strain evidence="3 4">SKKU-2015</strain>
        <tissue evidence="3">Whole body</tissue>
    </source>
</reference>
<proteinExistence type="predicted"/>
<dbReference type="OrthoDB" id="5954077at2759"/>
<dbReference type="AlphaFoldDB" id="A0A2V3IFJ1"/>
<dbReference type="InterPro" id="IPR039261">
    <property type="entry name" value="FNR_nucleotide-bd"/>
</dbReference>
<protein>
    <submittedName>
        <fullName evidence="3">Uncharacterized protein</fullName>
    </submittedName>
</protein>
<feature type="transmembrane region" description="Helical" evidence="2">
    <location>
        <begin position="154"/>
        <end position="176"/>
    </location>
</feature>
<name>A0A2V3IFJ1_9FLOR</name>
<keyword evidence="2" id="KW-1133">Transmembrane helix</keyword>
<evidence type="ECO:0000313" key="3">
    <source>
        <dbReference type="EMBL" id="PXF40859.1"/>
    </source>
</evidence>
<accession>A0A2V3IFJ1</accession>
<feature type="transmembrane region" description="Helical" evidence="2">
    <location>
        <begin position="39"/>
        <end position="58"/>
    </location>
</feature>
<evidence type="ECO:0000313" key="4">
    <source>
        <dbReference type="Proteomes" id="UP000247409"/>
    </source>
</evidence>
<feature type="transmembrane region" description="Helical" evidence="2">
    <location>
        <begin position="214"/>
        <end position="232"/>
    </location>
</feature>
<dbReference type="Proteomes" id="UP000247409">
    <property type="component" value="Unassembled WGS sequence"/>
</dbReference>
<evidence type="ECO:0000256" key="1">
    <source>
        <dbReference type="ARBA" id="ARBA00023002"/>
    </source>
</evidence>
<dbReference type="InterPro" id="IPR050369">
    <property type="entry name" value="RBOH/FRE"/>
</dbReference>
<sequence>MPNALHNVATDVQNNGNVQVLEEELQKQMPRRRLRYAPLNYELLVWVCFGTFTLLAVVDRFVWNVWPRQMYTIGTGSAGSDFTDGLKPGPWAVKFYDAVARISGRYSIVALNLLLFTMMKTSMNFVAESWIARHVVDFTDSVEGNRRLHKWNGIAIAVWTLLHVWSILFPCIVHGWNAEVILGSFEWILSERGPKGFKDINNETKTMGLQGDDVFRIVEMTILLAILLPLSVRWLHTRWHLGIHLHNIINVLYFIDIVRRHTHPHSWILNTPFFVAWIVDSVIGSYWRRSKPLMHRQHLSEDYMLLFSDERKTLETVGPKYYLRLVRSSLLERAHVFTAFENRQGLNLCEGKPWTTCLLIRVYHSKRTPRLGRKDKVSHTQRVAEAADLQIYQWGPFLGSMSDRVKISLDGRRAVTLIAGGSAAGYLIDAIQLHTKYQPPYLTILYTCADAGLFEWVVRVFEELLEKDRHFNLNVSIALTGQHDDDRRLSALFEDKDRFIGRKVSQDSFSSQSDEPMKPTRISLNRGRFNFYKTIPDDNIVYFQGSGGLQTAVKKACKVRKCGFVAGPAYDQNPAKKKFFLKGLVMNCLRKEQDFV</sequence>
<dbReference type="GO" id="GO:0016491">
    <property type="term" value="F:oxidoreductase activity"/>
    <property type="evidence" value="ECO:0007669"/>
    <property type="project" value="UniProtKB-KW"/>
</dbReference>
<dbReference type="PANTHER" id="PTHR11972">
    <property type="entry name" value="NADPH OXIDASE"/>
    <property type="match status" value="1"/>
</dbReference>